<accession>A0A7W7G2Y3</accession>
<protein>
    <recommendedName>
        <fullName evidence="4">DUF4367 domain-containing protein</fullName>
    </recommendedName>
</protein>
<name>A0A7W7G2Y3_9ACTN</name>
<gene>
    <name evidence="2" type="ORF">BKA14_004297</name>
</gene>
<keyword evidence="1" id="KW-0472">Membrane</keyword>
<keyword evidence="3" id="KW-1185">Reference proteome</keyword>
<dbReference type="AlphaFoldDB" id="A0A7W7G2Y3"/>
<dbReference type="Proteomes" id="UP000542742">
    <property type="component" value="Unassembled WGS sequence"/>
</dbReference>
<dbReference type="RefSeq" id="WP_184952678.1">
    <property type="nucleotide sequence ID" value="NZ_BOMC01000039.1"/>
</dbReference>
<proteinExistence type="predicted"/>
<organism evidence="2 3">
    <name type="scientific">Paractinoplanes abujensis</name>
    <dbReference type="NCBI Taxonomy" id="882441"/>
    <lineage>
        <taxon>Bacteria</taxon>
        <taxon>Bacillati</taxon>
        <taxon>Actinomycetota</taxon>
        <taxon>Actinomycetes</taxon>
        <taxon>Micromonosporales</taxon>
        <taxon>Micromonosporaceae</taxon>
        <taxon>Paractinoplanes</taxon>
    </lineage>
</organism>
<evidence type="ECO:0000313" key="2">
    <source>
        <dbReference type="EMBL" id="MBB4694149.1"/>
    </source>
</evidence>
<feature type="transmembrane region" description="Helical" evidence="1">
    <location>
        <begin position="100"/>
        <end position="122"/>
    </location>
</feature>
<evidence type="ECO:0000256" key="1">
    <source>
        <dbReference type="SAM" id="Phobius"/>
    </source>
</evidence>
<evidence type="ECO:0008006" key="4">
    <source>
        <dbReference type="Google" id="ProtNLM"/>
    </source>
</evidence>
<keyword evidence="1" id="KW-0812">Transmembrane</keyword>
<dbReference type="EMBL" id="JACHMF010000001">
    <property type="protein sequence ID" value="MBB4694149.1"/>
    <property type="molecule type" value="Genomic_DNA"/>
</dbReference>
<reference evidence="2 3" key="1">
    <citation type="submission" date="2020-08" db="EMBL/GenBank/DDBJ databases">
        <title>Sequencing the genomes of 1000 actinobacteria strains.</title>
        <authorList>
            <person name="Klenk H.-P."/>
        </authorList>
    </citation>
    <scope>NUCLEOTIDE SEQUENCE [LARGE SCALE GENOMIC DNA]</scope>
    <source>
        <strain evidence="2 3">DSM 45518</strain>
    </source>
</reference>
<sequence length="360" mass="37693">MRHPNEGVLRRLVDEPAGVADTDRSHVAGCPVCRTGMAEVERDAAFAAATLHLTVDPDVDEAWLRVAMSPDKFVISSAAGRTEPVTGGRVRWWMPRRTPLVAGLAALAILAGAGTAAATDWLPIFRTERIAPVTVRQADLMALPDLSSWGDVEITERPRIHAVNSRAAAEKETGLDLPDVAGLPRGVTGDPQYQAGGRIGATFTFRAAKVRAFTGTAPPMPAGLDGSTFRLTAGPGAAALWSSHQGAPSLLVARAVAPAAYSTGVPFATARDYLLSLSGLPADVARQLRSFSADGRTLPLHVMPEELTSTPADVHGIPATVLTSTDQVLSAVLWVDDGVVTLVGGSLSPDEVLTVARGLR</sequence>
<evidence type="ECO:0000313" key="3">
    <source>
        <dbReference type="Proteomes" id="UP000542742"/>
    </source>
</evidence>
<comment type="caution">
    <text evidence="2">The sequence shown here is derived from an EMBL/GenBank/DDBJ whole genome shotgun (WGS) entry which is preliminary data.</text>
</comment>
<keyword evidence="1" id="KW-1133">Transmembrane helix</keyword>